<sequence>MFNLDCRHLRKDTAFVTTDLEPLSPPLSLSSRLISLLKVNNVNDQMTLRTAVPVALSPLYPTSKLDIGIVEMSDLVYVRSISAACGVACVTDS</sequence>
<protein>
    <submittedName>
        <fullName evidence="1">Uncharacterized protein</fullName>
    </submittedName>
</protein>
<dbReference type="EMBL" id="OC320944">
    <property type="protein sequence ID" value="CAD7409123.1"/>
    <property type="molecule type" value="Genomic_DNA"/>
</dbReference>
<reference evidence="1" key="1">
    <citation type="submission" date="2020-11" db="EMBL/GenBank/DDBJ databases">
        <authorList>
            <person name="Tran Van P."/>
        </authorList>
    </citation>
    <scope>NUCLEOTIDE SEQUENCE</scope>
</reference>
<evidence type="ECO:0000313" key="1">
    <source>
        <dbReference type="EMBL" id="CAD7409123.1"/>
    </source>
</evidence>
<organism evidence="1">
    <name type="scientific">Timema cristinae</name>
    <name type="common">Walking stick</name>
    <dbReference type="NCBI Taxonomy" id="61476"/>
    <lineage>
        <taxon>Eukaryota</taxon>
        <taxon>Metazoa</taxon>
        <taxon>Ecdysozoa</taxon>
        <taxon>Arthropoda</taxon>
        <taxon>Hexapoda</taxon>
        <taxon>Insecta</taxon>
        <taxon>Pterygota</taxon>
        <taxon>Neoptera</taxon>
        <taxon>Polyneoptera</taxon>
        <taxon>Phasmatodea</taxon>
        <taxon>Timematodea</taxon>
        <taxon>Timematoidea</taxon>
        <taxon>Timematidae</taxon>
        <taxon>Timema</taxon>
    </lineage>
</organism>
<name>A0A7R9H7N4_TIMCR</name>
<gene>
    <name evidence="1" type="ORF">TCEB3V08_LOCUS9877</name>
</gene>
<dbReference type="AlphaFoldDB" id="A0A7R9H7N4"/>
<proteinExistence type="predicted"/>
<accession>A0A7R9H7N4</accession>